<keyword evidence="2" id="KW-1185">Reference proteome</keyword>
<accession>A0AAV2G594</accession>
<protein>
    <submittedName>
        <fullName evidence="1">Uncharacterized protein</fullName>
    </submittedName>
</protein>
<reference evidence="1 2" key="1">
    <citation type="submission" date="2024-04" db="EMBL/GenBank/DDBJ databases">
        <authorList>
            <person name="Fracassetti M."/>
        </authorList>
    </citation>
    <scope>NUCLEOTIDE SEQUENCE [LARGE SCALE GENOMIC DNA]</scope>
</reference>
<dbReference type="AlphaFoldDB" id="A0AAV2G594"/>
<organism evidence="1 2">
    <name type="scientific">Linum trigynum</name>
    <dbReference type="NCBI Taxonomy" id="586398"/>
    <lineage>
        <taxon>Eukaryota</taxon>
        <taxon>Viridiplantae</taxon>
        <taxon>Streptophyta</taxon>
        <taxon>Embryophyta</taxon>
        <taxon>Tracheophyta</taxon>
        <taxon>Spermatophyta</taxon>
        <taxon>Magnoliopsida</taxon>
        <taxon>eudicotyledons</taxon>
        <taxon>Gunneridae</taxon>
        <taxon>Pentapetalae</taxon>
        <taxon>rosids</taxon>
        <taxon>fabids</taxon>
        <taxon>Malpighiales</taxon>
        <taxon>Linaceae</taxon>
        <taxon>Linum</taxon>
    </lineage>
</organism>
<dbReference type="EMBL" id="OZ034821">
    <property type="protein sequence ID" value="CAL1404948.1"/>
    <property type="molecule type" value="Genomic_DNA"/>
</dbReference>
<evidence type="ECO:0000313" key="2">
    <source>
        <dbReference type="Proteomes" id="UP001497516"/>
    </source>
</evidence>
<name>A0AAV2G594_9ROSI</name>
<evidence type="ECO:0000313" key="1">
    <source>
        <dbReference type="EMBL" id="CAL1404948.1"/>
    </source>
</evidence>
<gene>
    <name evidence="1" type="ORF">LTRI10_LOCUS44761</name>
</gene>
<dbReference type="Proteomes" id="UP001497516">
    <property type="component" value="Chromosome 8"/>
</dbReference>
<proteinExistence type="predicted"/>
<sequence length="94" mass="10685">MYARVPDPQVDVFCSETGEWTKLGLNLDGDLRRTTLARLHLGLRWMLLRSNFRPWFGYSGLEFISGLPGFQVYLAITMEATAVGSDRTQMLAEE</sequence>